<dbReference type="CDD" id="cd05799">
    <property type="entry name" value="PGM2"/>
    <property type="match status" value="1"/>
</dbReference>
<keyword evidence="8" id="KW-0413">Isomerase</keyword>
<dbReference type="AlphaFoldDB" id="A0A7I8DUK1"/>
<evidence type="ECO:0000313" key="14">
    <source>
        <dbReference type="EMBL" id="BCK00952.1"/>
    </source>
</evidence>
<evidence type="ECO:0000256" key="5">
    <source>
        <dbReference type="ARBA" id="ARBA00022553"/>
    </source>
</evidence>
<keyword evidence="15" id="KW-1185">Reference proteome</keyword>
<keyword evidence="6 9" id="KW-0479">Metal-binding</keyword>
<feature type="domain" description="Alpha-D-phosphohexomutase alpha/beta/alpha" evidence="12">
    <location>
        <begin position="223"/>
        <end position="311"/>
    </location>
</feature>
<dbReference type="GO" id="GO:0000287">
    <property type="term" value="F:magnesium ion binding"/>
    <property type="evidence" value="ECO:0007669"/>
    <property type="project" value="InterPro"/>
</dbReference>
<evidence type="ECO:0000256" key="7">
    <source>
        <dbReference type="ARBA" id="ARBA00022842"/>
    </source>
</evidence>
<dbReference type="PANTHER" id="PTHR45745:SF1">
    <property type="entry name" value="PHOSPHOGLUCOMUTASE 2B-RELATED"/>
    <property type="match status" value="1"/>
</dbReference>
<accession>A0A7I8DUK1</accession>
<dbReference type="GO" id="GO:0006166">
    <property type="term" value="P:purine ribonucleoside salvage"/>
    <property type="evidence" value="ECO:0007669"/>
    <property type="project" value="TreeGrafter"/>
</dbReference>
<name>A0A7I8DUK1_9FIRM</name>
<feature type="domain" description="Alpha-D-phosphohexomutase C-terminal" evidence="10">
    <location>
        <begin position="517"/>
        <end position="555"/>
    </location>
</feature>
<comment type="cofactor">
    <cofactor evidence="2">
        <name>Mg(2+)</name>
        <dbReference type="ChEBI" id="CHEBI:18420"/>
    </cofactor>
</comment>
<feature type="domain" description="Alpha-D-phosphohexomutase alpha/beta/alpha" evidence="11">
    <location>
        <begin position="44"/>
        <end position="180"/>
    </location>
</feature>
<dbReference type="SUPFAM" id="SSF55957">
    <property type="entry name" value="Phosphoglucomutase, C-terminal domain"/>
    <property type="match status" value="1"/>
</dbReference>
<organism evidence="14 15">
    <name type="scientific">Anaerocolumna chitinilytica</name>
    <dbReference type="NCBI Taxonomy" id="1727145"/>
    <lineage>
        <taxon>Bacteria</taxon>
        <taxon>Bacillati</taxon>
        <taxon>Bacillota</taxon>
        <taxon>Clostridia</taxon>
        <taxon>Lachnospirales</taxon>
        <taxon>Lachnospiraceae</taxon>
        <taxon>Anaerocolumna</taxon>
    </lineage>
</organism>
<dbReference type="Pfam" id="PF02879">
    <property type="entry name" value="PGM_PMM_II"/>
    <property type="match status" value="1"/>
</dbReference>
<dbReference type="PROSITE" id="PS00710">
    <property type="entry name" value="PGM_PMM"/>
    <property type="match status" value="1"/>
</dbReference>
<dbReference type="InterPro" id="IPR016066">
    <property type="entry name" value="A-D-PHexomutase_CS"/>
</dbReference>
<dbReference type="Pfam" id="PF02878">
    <property type="entry name" value="PGM_PMM_I"/>
    <property type="match status" value="1"/>
</dbReference>
<dbReference type="Proteomes" id="UP000515703">
    <property type="component" value="Chromosome"/>
</dbReference>
<evidence type="ECO:0000259" key="13">
    <source>
        <dbReference type="Pfam" id="PF02880"/>
    </source>
</evidence>
<dbReference type="InterPro" id="IPR036900">
    <property type="entry name" value="A-D-PHexomutase_C_sf"/>
</dbReference>
<dbReference type="PANTHER" id="PTHR45745">
    <property type="entry name" value="PHOSPHOMANNOMUTASE 45A"/>
    <property type="match status" value="1"/>
</dbReference>
<keyword evidence="5" id="KW-0597">Phosphoprotein</keyword>
<dbReference type="InterPro" id="IPR016055">
    <property type="entry name" value="A-D-PHexomutase_a/b/a-I/II/III"/>
</dbReference>
<dbReference type="InterPro" id="IPR005844">
    <property type="entry name" value="A-D-PHexomutase_a/b/a-I"/>
</dbReference>
<evidence type="ECO:0000259" key="12">
    <source>
        <dbReference type="Pfam" id="PF02879"/>
    </source>
</evidence>
<evidence type="ECO:0000256" key="3">
    <source>
        <dbReference type="ARBA" id="ARBA00010231"/>
    </source>
</evidence>
<dbReference type="InterPro" id="IPR005845">
    <property type="entry name" value="A-D-PHexomutase_a/b/a-II"/>
</dbReference>
<dbReference type="InterPro" id="IPR005846">
    <property type="entry name" value="A-D-PHexomutase_a/b/a-III"/>
</dbReference>
<evidence type="ECO:0000256" key="1">
    <source>
        <dbReference type="ARBA" id="ARBA00000443"/>
    </source>
</evidence>
<evidence type="ECO:0000256" key="8">
    <source>
        <dbReference type="ARBA" id="ARBA00023235"/>
    </source>
</evidence>
<gene>
    <name evidence="14" type="ORF">bsdcttw_39920</name>
</gene>
<dbReference type="Pfam" id="PF02880">
    <property type="entry name" value="PGM_PMM_III"/>
    <property type="match status" value="1"/>
</dbReference>
<sequence length="575" mass="64125">MNDYKKEYEKWLTVPTLDADLKKELEEIGNKEEDIKDRFYCDLSFGTAGLRGILGAGTNRMNRYVVGRATKALGLVIQKQGKEFAAKGVAIAHDCRIMSPEFAKMCALILNSMGIPVYLFDSLRPTPELSYAVRYYHCAAGINITASHNPKIYNGYKVYWEEGSQIKSDIANQVLEEIGNLDLFEENISLKEEEAVAKGLLHIVNKEVDESFYEKTMSISLRDSEVDKNIGIVYTPLNGAGNIPVRTVLERMGYTNVHIVKEQEMPDGTFPTIAYPNPEDHAAFALSEELALKVGADVLIATDPDCDRLAVEVVQNGKIEALNGNQVGVLIINYLLTSMTEKGTLPNNAAMVKSIVTGEMGSAIAKEYGVKMFNVLTGFKNICALSNEWDNTKEYTYIFGYEESIGYNVGSYLRDKDGVGATLILAEMAGYYKKQGKTLIDVLNELYEKYGYYREDTISIVLEGIEGQERIKRMMVEYRKNNAGSIGSSNLIKVTDYLTSESTNVLTGEKSAVEIEKTDAVEFAFDDGCWYSLRPSGTEPKIKLYIYTKADTAEKAEDKLTEIKTKVLEVLHSIK</sequence>
<evidence type="ECO:0000256" key="9">
    <source>
        <dbReference type="RuleBase" id="RU004326"/>
    </source>
</evidence>
<evidence type="ECO:0000313" key="15">
    <source>
        <dbReference type="Proteomes" id="UP000515703"/>
    </source>
</evidence>
<dbReference type="GO" id="GO:0004614">
    <property type="term" value="F:phosphoglucomutase activity"/>
    <property type="evidence" value="ECO:0007669"/>
    <property type="project" value="UniProtKB-EC"/>
</dbReference>
<feature type="domain" description="Alpha-D-phosphohexomutase alpha/beta/alpha" evidence="13">
    <location>
        <begin position="323"/>
        <end position="450"/>
    </location>
</feature>
<comment type="catalytic activity">
    <reaction evidence="1">
        <text>alpha-D-glucose 1-phosphate = alpha-D-glucose 6-phosphate</text>
        <dbReference type="Rhea" id="RHEA:23536"/>
        <dbReference type="ChEBI" id="CHEBI:58225"/>
        <dbReference type="ChEBI" id="CHEBI:58601"/>
        <dbReference type="EC" id="5.4.2.2"/>
    </reaction>
</comment>
<comment type="similarity">
    <text evidence="3 9">Belongs to the phosphohexose mutase family.</text>
</comment>
<keyword evidence="7 9" id="KW-0460">Magnesium</keyword>
<dbReference type="SUPFAM" id="SSF53738">
    <property type="entry name" value="Phosphoglucomutase, first 3 domains"/>
    <property type="match status" value="3"/>
</dbReference>
<evidence type="ECO:0000259" key="10">
    <source>
        <dbReference type="Pfam" id="PF00408"/>
    </source>
</evidence>
<proteinExistence type="inferred from homology"/>
<dbReference type="RefSeq" id="WP_185256573.1">
    <property type="nucleotide sequence ID" value="NZ_AP023368.1"/>
</dbReference>
<dbReference type="GO" id="GO:0008973">
    <property type="term" value="F:phosphopentomutase activity"/>
    <property type="evidence" value="ECO:0007669"/>
    <property type="project" value="TreeGrafter"/>
</dbReference>
<evidence type="ECO:0000256" key="6">
    <source>
        <dbReference type="ARBA" id="ARBA00022723"/>
    </source>
</evidence>
<dbReference type="EMBL" id="AP023368">
    <property type="protein sequence ID" value="BCK00952.1"/>
    <property type="molecule type" value="Genomic_DNA"/>
</dbReference>
<dbReference type="Gene3D" id="3.30.310.50">
    <property type="entry name" value="Alpha-D-phosphohexomutase, C-terminal domain"/>
    <property type="match status" value="1"/>
</dbReference>
<reference evidence="14 15" key="2">
    <citation type="submission" date="2020-08" db="EMBL/GenBank/DDBJ databases">
        <authorList>
            <person name="Ueki A."/>
            <person name="Tonouchi A."/>
        </authorList>
    </citation>
    <scope>NUCLEOTIDE SEQUENCE [LARGE SCALE GENOMIC DNA]</scope>
    <source>
        <strain evidence="14 15">CTTW</strain>
    </source>
</reference>
<dbReference type="KEGG" id="acht:bsdcttw_39920"/>
<protein>
    <recommendedName>
        <fullName evidence="4">phosphoglucomutase (alpha-D-glucose-1,6-bisphosphate-dependent)</fullName>
        <ecNumber evidence="4">5.4.2.2</ecNumber>
    </recommendedName>
</protein>
<dbReference type="EC" id="5.4.2.2" evidence="4"/>
<dbReference type="InterPro" id="IPR005843">
    <property type="entry name" value="A-D-PHexomutase_C"/>
</dbReference>
<dbReference type="GO" id="GO:0005975">
    <property type="term" value="P:carbohydrate metabolic process"/>
    <property type="evidence" value="ECO:0007669"/>
    <property type="project" value="InterPro"/>
</dbReference>
<evidence type="ECO:0000256" key="2">
    <source>
        <dbReference type="ARBA" id="ARBA00001946"/>
    </source>
</evidence>
<dbReference type="Pfam" id="PF00408">
    <property type="entry name" value="PGM_PMM_IV"/>
    <property type="match status" value="1"/>
</dbReference>
<evidence type="ECO:0000259" key="11">
    <source>
        <dbReference type="Pfam" id="PF02878"/>
    </source>
</evidence>
<dbReference type="Gene3D" id="3.40.120.10">
    <property type="entry name" value="Alpha-D-Glucose-1,6-Bisphosphate, subunit A, domain 3"/>
    <property type="match status" value="3"/>
</dbReference>
<evidence type="ECO:0000256" key="4">
    <source>
        <dbReference type="ARBA" id="ARBA00012728"/>
    </source>
</evidence>
<reference evidence="14 15" key="1">
    <citation type="submission" date="2020-08" db="EMBL/GenBank/DDBJ databases">
        <title>Draft genome sequencing of an Anaerocolumna strain isolated from anoxic soil subjected to BSD treatment.</title>
        <authorList>
            <person name="Uek A."/>
            <person name="Tonouchi A."/>
        </authorList>
    </citation>
    <scope>NUCLEOTIDE SEQUENCE [LARGE SCALE GENOMIC DNA]</scope>
    <source>
        <strain evidence="14 15">CTTW</strain>
    </source>
</reference>